<dbReference type="GO" id="GO:0005886">
    <property type="term" value="C:plasma membrane"/>
    <property type="evidence" value="ECO:0007669"/>
    <property type="project" value="UniProtKB-SubCell"/>
</dbReference>
<dbReference type="AlphaFoldDB" id="A0A365XQN4"/>
<dbReference type="OrthoDB" id="680764at2"/>
<evidence type="ECO:0000313" key="9">
    <source>
        <dbReference type="Proteomes" id="UP000253410"/>
    </source>
</evidence>
<evidence type="ECO:0000256" key="7">
    <source>
        <dbReference type="SAM" id="Phobius"/>
    </source>
</evidence>
<keyword evidence="3" id="KW-1003">Cell membrane</keyword>
<keyword evidence="5 7" id="KW-1133">Transmembrane helix</keyword>
<sequence length="155" mass="17700">MNMLQRVVRWGETHYPLWLNVVRIMLGLFLMWVGVLFVMNRDALDTLIKQSPALVTFAFFVAHYIVFVHTVGGLFIAMGLETRFCALLNIPILLGAVLFVHSSTGLFQVYPVLGLSLLVLILLIVFAIAGSGRISVDEFMRRHPERHRKHTYIDF</sequence>
<comment type="caution">
    <text evidence="8">The sequence shown here is derived from an EMBL/GenBank/DDBJ whole genome shotgun (WGS) entry which is preliminary data.</text>
</comment>
<feature type="transmembrane region" description="Helical" evidence="7">
    <location>
        <begin position="109"/>
        <end position="132"/>
    </location>
</feature>
<dbReference type="Pfam" id="PF07681">
    <property type="entry name" value="DoxX"/>
    <property type="match status" value="1"/>
</dbReference>
<protein>
    <submittedName>
        <fullName evidence="8">DoxX family protein</fullName>
    </submittedName>
</protein>
<evidence type="ECO:0000256" key="2">
    <source>
        <dbReference type="ARBA" id="ARBA00006679"/>
    </source>
</evidence>
<reference evidence="8 9" key="1">
    <citation type="submission" date="2018-05" db="EMBL/GenBank/DDBJ databases">
        <title>Chitinophaga sp. K3CV102501T nov., isolated from isolated from a monsoon evergreen broad-leaved forest soil.</title>
        <authorList>
            <person name="Lv Y."/>
        </authorList>
    </citation>
    <scope>NUCLEOTIDE SEQUENCE [LARGE SCALE GENOMIC DNA]</scope>
    <source>
        <strain evidence="8 9">GDMCC 1.1325</strain>
    </source>
</reference>
<organism evidence="8 9">
    <name type="scientific">Chitinophaga flava</name>
    <dbReference type="NCBI Taxonomy" id="2259036"/>
    <lineage>
        <taxon>Bacteria</taxon>
        <taxon>Pseudomonadati</taxon>
        <taxon>Bacteroidota</taxon>
        <taxon>Chitinophagia</taxon>
        <taxon>Chitinophagales</taxon>
        <taxon>Chitinophagaceae</taxon>
        <taxon>Chitinophaga</taxon>
    </lineage>
</organism>
<accession>A0A365XQN4</accession>
<comment type="subcellular location">
    <subcellularLocation>
        <location evidence="1">Cell membrane</location>
        <topology evidence="1">Multi-pass membrane protein</topology>
    </subcellularLocation>
</comment>
<keyword evidence="4 7" id="KW-0812">Transmembrane</keyword>
<comment type="similarity">
    <text evidence="2">Belongs to the DoxX family.</text>
</comment>
<evidence type="ECO:0000313" key="8">
    <source>
        <dbReference type="EMBL" id="RBL88044.1"/>
    </source>
</evidence>
<gene>
    <name evidence="8" type="ORF">DF182_31410</name>
</gene>
<dbReference type="InterPro" id="IPR051907">
    <property type="entry name" value="DoxX-like_oxidoreductase"/>
</dbReference>
<dbReference type="PANTHER" id="PTHR33452">
    <property type="entry name" value="OXIDOREDUCTASE CATD-RELATED"/>
    <property type="match status" value="1"/>
</dbReference>
<dbReference type="RefSeq" id="WP_113619870.1">
    <property type="nucleotide sequence ID" value="NZ_QFFJ01000003.1"/>
</dbReference>
<feature type="transmembrane region" description="Helical" evidence="7">
    <location>
        <begin position="21"/>
        <end position="39"/>
    </location>
</feature>
<feature type="transmembrane region" description="Helical" evidence="7">
    <location>
        <begin position="51"/>
        <end position="77"/>
    </location>
</feature>
<keyword evidence="9" id="KW-1185">Reference proteome</keyword>
<evidence type="ECO:0000256" key="5">
    <source>
        <dbReference type="ARBA" id="ARBA00022989"/>
    </source>
</evidence>
<keyword evidence="6 7" id="KW-0472">Membrane</keyword>
<evidence type="ECO:0000256" key="6">
    <source>
        <dbReference type="ARBA" id="ARBA00023136"/>
    </source>
</evidence>
<evidence type="ECO:0000256" key="4">
    <source>
        <dbReference type="ARBA" id="ARBA00022692"/>
    </source>
</evidence>
<proteinExistence type="inferred from homology"/>
<dbReference type="PANTHER" id="PTHR33452:SF1">
    <property type="entry name" value="INNER MEMBRANE PROTEIN YPHA-RELATED"/>
    <property type="match status" value="1"/>
</dbReference>
<evidence type="ECO:0000256" key="3">
    <source>
        <dbReference type="ARBA" id="ARBA00022475"/>
    </source>
</evidence>
<feature type="transmembrane region" description="Helical" evidence="7">
    <location>
        <begin position="84"/>
        <end position="103"/>
    </location>
</feature>
<dbReference type="Proteomes" id="UP000253410">
    <property type="component" value="Unassembled WGS sequence"/>
</dbReference>
<dbReference type="EMBL" id="QFFJ01000003">
    <property type="protein sequence ID" value="RBL88044.1"/>
    <property type="molecule type" value="Genomic_DNA"/>
</dbReference>
<evidence type="ECO:0000256" key="1">
    <source>
        <dbReference type="ARBA" id="ARBA00004651"/>
    </source>
</evidence>
<name>A0A365XQN4_9BACT</name>
<dbReference type="InterPro" id="IPR032808">
    <property type="entry name" value="DoxX"/>
</dbReference>